<reference evidence="3 4" key="1">
    <citation type="submission" date="2023-08" db="EMBL/GenBank/DDBJ databases">
        <authorList>
            <person name="Girao M."/>
            <person name="Carvalho M.F."/>
        </authorList>
    </citation>
    <scope>NUCLEOTIDE SEQUENCE [LARGE SCALE GENOMIC DNA]</scope>
    <source>
        <strain evidence="3 4">CT-R113</strain>
    </source>
</reference>
<dbReference type="RefSeq" id="WP_330093059.1">
    <property type="nucleotide sequence ID" value="NZ_JAUZMY010000018.1"/>
</dbReference>
<dbReference type="InterPro" id="IPR029058">
    <property type="entry name" value="AB_hydrolase_fold"/>
</dbReference>
<gene>
    <name evidence="3" type="ORF">Q8791_18880</name>
</gene>
<dbReference type="Pfam" id="PF07859">
    <property type="entry name" value="Abhydrolase_3"/>
    <property type="match status" value="1"/>
</dbReference>
<name>A0ABU7KAM5_9ACTN</name>
<dbReference type="Gene3D" id="3.40.50.1820">
    <property type="entry name" value="alpha/beta hydrolase"/>
    <property type="match status" value="1"/>
</dbReference>
<accession>A0ABU7KAM5</accession>
<keyword evidence="1 3" id="KW-0378">Hydrolase</keyword>
<sequence length="309" mass="33258">MTLDPYLAARLHLLAGLGDRDGLRTDPEALSRFAEYQRDPAEWLLPDVSVEDRTVPGPHGEVPVRIYRPRETDGRALMWLHGGGFVHGDLDMPEAHTVSAELAVRARALVVSVDYRLAVGGVRYPVPVDDAYAAWTWLAETGWVEEGAAAIGGASAGSALALSTALRLRDRGRPLPRAVLLAYPFLHFPNPALDGDSAARMDSLPPLLRFTPESIEGMVRNYVGRVGGLPSDAMPGAADLTGLPATSFVLSEYDDLRPSGELLARQLEEAGVPHRTFVAAGMTHGHLNRGPSLGEVDRSLDFFAAALKD</sequence>
<dbReference type="InterPro" id="IPR013094">
    <property type="entry name" value="AB_hydrolase_3"/>
</dbReference>
<dbReference type="EMBL" id="JAUZMY010000018">
    <property type="protein sequence ID" value="MEE2039285.1"/>
    <property type="molecule type" value="Genomic_DNA"/>
</dbReference>
<dbReference type="InterPro" id="IPR050300">
    <property type="entry name" value="GDXG_lipolytic_enzyme"/>
</dbReference>
<protein>
    <submittedName>
        <fullName evidence="3">Alpha/beta hydrolase fold domain-containing protein</fullName>
    </submittedName>
</protein>
<evidence type="ECO:0000313" key="3">
    <source>
        <dbReference type="EMBL" id="MEE2039285.1"/>
    </source>
</evidence>
<dbReference type="SUPFAM" id="SSF53474">
    <property type="entry name" value="alpha/beta-Hydrolases"/>
    <property type="match status" value="1"/>
</dbReference>
<evidence type="ECO:0000256" key="1">
    <source>
        <dbReference type="ARBA" id="ARBA00022801"/>
    </source>
</evidence>
<evidence type="ECO:0000259" key="2">
    <source>
        <dbReference type="Pfam" id="PF07859"/>
    </source>
</evidence>
<dbReference type="PANTHER" id="PTHR48081">
    <property type="entry name" value="AB HYDROLASE SUPERFAMILY PROTEIN C4A8.06C"/>
    <property type="match status" value="1"/>
</dbReference>
<organism evidence="3 4">
    <name type="scientific">Nocardiopsis codii</name>
    <dbReference type="NCBI Taxonomy" id="3065942"/>
    <lineage>
        <taxon>Bacteria</taxon>
        <taxon>Bacillati</taxon>
        <taxon>Actinomycetota</taxon>
        <taxon>Actinomycetes</taxon>
        <taxon>Streptosporangiales</taxon>
        <taxon>Nocardiopsidaceae</taxon>
        <taxon>Nocardiopsis</taxon>
    </lineage>
</organism>
<proteinExistence type="predicted"/>
<keyword evidence="4" id="KW-1185">Reference proteome</keyword>
<feature type="domain" description="Alpha/beta hydrolase fold-3" evidence="2">
    <location>
        <begin position="77"/>
        <end position="286"/>
    </location>
</feature>
<evidence type="ECO:0000313" key="4">
    <source>
        <dbReference type="Proteomes" id="UP001356095"/>
    </source>
</evidence>
<comment type="caution">
    <text evidence="3">The sequence shown here is derived from an EMBL/GenBank/DDBJ whole genome shotgun (WGS) entry which is preliminary data.</text>
</comment>
<dbReference type="Proteomes" id="UP001356095">
    <property type="component" value="Unassembled WGS sequence"/>
</dbReference>
<dbReference type="PANTHER" id="PTHR48081:SF8">
    <property type="entry name" value="ALPHA_BETA HYDROLASE FOLD-3 DOMAIN-CONTAINING PROTEIN-RELATED"/>
    <property type="match status" value="1"/>
</dbReference>
<dbReference type="GO" id="GO:0016787">
    <property type="term" value="F:hydrolase activity"/>
    <property type="evidence" value="ECO:0007669"/>
    <property type="project" value="UniProtKB-KW"/>
</dbReference>